<comment type="caution">
    <text evidence="1">The sequence shown here is derived from an EMBL/GenBank/DDBJ whole genome shotgun (WGS) entry which is preliminary data.</text>
</comment>
<evidence type="ECO:0000313" key="2">
    <source>
        <dbReference type="Proteomes" id="UP001501729"/>
    </source>
</evidence>
<keyword evidence="2" id="KW-1185">Reference proteome</keyword>
<dbReference type="EMBL" id="BAABKX010000019">
    <property type="protein sequence ID" value="GAA5061033.1"/>
    <property type="molecule type" value="Genomic_DNA"/>
</dbReference>
<name>A0AAV3UP42_9EURY</name>
<proteinExistence type="predicted"/>
<reference evidence="1 2" key="1">
    <citation type="journal article" date="2019" name="Int. J. Syst. Evol. Microbiol.">
        <title>The Global Catalogue of Microorganisms (GCM) 10K type strain sequencing project: providing services to taxonomists for standard genome sequencing and annotation.</title>
        <authorList>
            <consortium name="The Broad Institute Genomics Platform"/>
            <consortium name="The Broad Institute Genome Sequencing Center for Infectious Disease"/>
            <person name="Wu L."/>
            <person name="Ma J."/>
        </authorList>
    </citation>
    <scope>NUCLEOTIDE SEQUENCE [LARGE SCALE GENOMIC DNA]</scope>
    <source>
        <strain evidence="1 2">JCM 17504</strain>
    </source>
</reference>
<gene>
    <name evidence="1" type="ORF">GCM10025751_46850</name>
</gene>
<evidence type="ECO:0000313" key="1">
    <source>
        <dbReference type="EMBL" id="GAA5061033.1"/>
    </source>
</evidence>
<accession>A0AAV3UP42</accession>
<sequence>MHAAAALGALAENVRTELAVVVVVLLAFVGTRLTDIGTQLTQLVAVVRIAGHEPCVQRRDVRDVTAEADALGHVFAVVGTRVGTPLAGFGGLGTDFDAVALFFAQMIDFGDGV</sequence>
<dbReference type="Proteomes" id="UP001501729">
    <property type="component" value="Unassembled WGS sequence"/>
</dbReference>
<dbReference type="AlphaFoldDB" id="A0AAV3UP42"/>
<organism evidence="1 2">
    <name type="scientific">Haladaptatus pallidirubidus</name>
    <dbReference type="NCBI Taxonomy" id="1008152"/>
    <lineage>
        <taxon>Archaea</taxon>
        <taxon>Methanobacteriati</taxon>
        <taxon>Methanobacteriota</taxon>
        <taxon>Stenosarchaea group</taxon>
        <taxon>Halobacteria</taxon>
        <taxon>Halobacteriales</taxon>
        <taxon>Haladaptataceae</taxon>
        <taxon>Haladaptatus</taxon>
    </lineage>
</organism>
<protein>
    <submittedName>
        <fullName evidence="1">Uncharacterized protein</fullName>
    </submittedName>
</protein>